<accession>A0A6N8J678</accession>
<keyword evidence="2" id="KW-1185">Reference proteome</keyword>
<proteinExistence type="predicted"/>
<dbReference type="Proteomes" id="UP000468388">
    <property type="component" value="Unassembled WGS sequence"/>
</dbReference>
<comment type="caution">
    <text evidence="1">The sequence shown here is derived from an EMBL/GenBank/DDBJ whole genome shotgun (WGS) entry which is preliminary data.</text>
</comment>
<dbReference type="RefSeq" id="WP_157298372.1">
    <property type="nucleotide sequence ID" value="NZ_BAAAZB010000005.1"/>
</dbReference>
<evidence type="ECO:0000313" key="1">
    <source>
        <dbReference type="EMBL" id="MVT39719.1"/>
    </source>
</evidence>
<sequence length="97" mass="10738">MKTSKTKSIEPTDNPEMGIHLVVPHGIELNSDKMKVSVKNQQIIIDLGTPTEKVSNQATGIKKILNPPPPPKGHKRPLKDILKNLKFTITTSNHPDK</sequence>
<protein>
    <submittedName>
        <fullName evidence="1">Uncharacterized protein</fullName>
    </submittedName>
</protein>
<dbReference type="EMBL" id="WRXO01000001">
    <property type="protein sequence ID" value="MVT39719.1"/>
    <property type="molecule type" value="Genomic_DNA"/>
</dbReference>
<gene>
    <name evidence="1" type="ORF">GO495_03915</name>
</gene>
<name>A0A6N8J678_9BACT</name>
<dbReference type="AlphaFoldDB" id="A0A6N8J678"/>
<evidence type="ECO:0000313" key="2">
    <source>
        <dbReference type="Proteomes" id="UP000468388"/>
    </source>
</evidence>
<organism evidence="1 2">
    <name type="scientific">Chitinophaga oryziterrae</name>
    <dbReference type="NCBI Taxonomy" id="1031224"/>
    <lineage>
        <taxon>Bacteria</taxon>
        <taxon>Pseudomonadati</taxon>
        <taxon>Bacteroidota</taxon>
        <taxon>Chitinophagia</taxon>
        <taxon>Chitinophagales</taxon>
        <taxon>Chitinophagaceae</taxon>
        <taxon>Chitinophaga</taxon>
    </lineage>
</organism>
<reference evidence="1 2" key="1">
    <citation type="submission" date="2019-12" db="EMBL/GenBank/DDBJ databases">
        <title>The draft genomic sequence of strain Chitinophaga oryziterrae JCM 16595.</title>
        <authorList>
            <person name="Zhang X."/>
        </authorList>
    </citation>
    <scope>NUCLEOTIDE SEQUENCE [LARGE SCALE GENOMIC DNA]</scope>
    <source>
        <strain evidence="1 2">JCM 16595</strain>
    </source>
</reference>